<feature type="transmembrane region" description="Helical" evidence="6">
    <location>
        <begin position="269"/>
        <end position="285"/>
    </location>
</feature>
<feature type="transmembrane region" description="Helical" evidence="6">
    <location>
        <begin position="98"/>
        <end position="119"/>
    </location>
</feature>
<evidence type="ECO:0000256" key="6">
    <source>
        <dbReference type="SAM" id="Phobius"/>
    </source>
</evidence>
<keyword evidence="2" id="KW-1003">Cell membrane</keyword>
<feature type="transmembrane region" description="Helical" evidence="6">
    <location>
        <begin position="65"/>
        <end position="86"/>
    </location>
</feature>
<evidence type="ECO:0000313" key="7">
    <source>
        <dbReference type="EMBL" id="QGS51809.1"/>
    </source>
</evidence>
<feature type="transmembrane region" description="Helical" evidence="6">
    <location>
        <begin position="139"/>
        <end position="157"/>
    </location>
</feature>
<evidence type="ECO:0000256" key="1">
    <source>
        <dbReference type="ARBA" id="ARBA00004651"/>
    </source>
</evidence>
<evidence type="ECO:0000256" key="2">
    <source>
        <dbReference type="ARBA" id="ARBA00022475"/>
    </source>
</evidence>
<evidence type="ECO:0000256" key="4">
    <source>
        <dbReference type="ARBA" id="ARBA00022989"/>
    </source>
</evidence>
<evidence type="ECO:0000313" key="8">
    <source>
        <dbReference type="Proteomes" id="UP000424468"/>
    </source>
</evidence>
<dbReference type="Proteomes" id="UP000424468">
    <property type="component" value="Chromosome"/>
</dbReference>
<evidence type="ECO:0000256" key="3">
    <source>
        <dbReference type="ARBA" id="ARBA00022692"/>
    </source>
</evidence>
<dbReference type="RefSeq" id="WP_170264683.1">
    <property type="nucleotide sequence ID" value="NZ_CP046276.1"/>
</dbReference>
<sequence>MYDNFYLVISSILIFFTIFLIAALSGLISERAGVVNIGIDGFMTIGALVFSLVGKGFNANGTQFFAIIIAMIVAAAFAMLHAFASITLKANQIISGTAINLVAQGIGLYIVSTSSIGVMGRISSGYTIMGWGQEKFFTIYFLIAIIATFVAGIYFTFTTVGKRHIAAGENPSLLDVAGINVNKYRYIAILVSGSLAGLAGCFFVMLYSSASFNGTVNGYGYLGLTILVVGQWRIRYVVLFSFIFSTFFALARILPSSNISEFFTLNKSLLQAFPFLFSLITMVIFSKKSSPPKANGIPFQKTTR</sequence>
<dbReference type="Pfam" id="PF02653">
    <property type="entry name" value="BPD_transp_2"/>
    <property type="match status" value="1"/>
</dbReference>
<proteinExistence type="predicted"/>
<protein>
    <submittedName>
        <fullName evidence="7">General nucleoside transport system permease protein</fullName>
    </submittedName>
</protein>
<dbReference type="AlphaFoldDB" id="A0A6I6C8M5"/>
<dbReference type="KEGG" id="stab:STABA_v1c04460"/>
<dbReference type="PANTHER" id="PTHR43370">
    <property type="entry name" value="SUGAR ABC TRANSPORTER INTEGRAL MEMBRANE PROTEIN-RELATED"/>
    <property type="match status" value="1"/>
</dbReference>
<comment type="subcellular location">
    <subcellularLocation>
        <location evidence="1">Cell membrane</location>
        <topology evidence="1">Multi-pass membrane protein</topology>
    </subcellularLocation>
</comment>
<keyword evidence="8" id="KW-1185">Reference proteome</keyword>
<keyword evidence="4 6" id="KW-1133">Transmembrane helix</keyword>
<keyword evidence="5 6" id="KW-0472">Membrane</keyword>
<dbReference type="CDD" id="cd06580">
    <property type="entry name" value="TM_PBP1_transp_TpRbsC_like"/>
    <property type="match status" value="1"/>
</dbReference>
<feature type="transmembrane region" description="Helical" evidence="6">
    <location>
        <begin position="186"/>
        <end position="206"/>
    </location>
</feature>
<dbReference type="GO" id="GO:0005886">
    <property type="term" value="C:plasma membrane"/>
    <property type="evidence" value="ECO:0007669"/>
    <property type="project" value="UniProtKB-SubCell"/>
</dbReference>
<reference evidence="7 8" key="1">
    <citation type="submission" date="2019-11" db="EMBL/GenBank/DDBJ databases">
        <title>Complete genome sequence of Spiroplasma tabanidicola TAUS-1 (DSM 22603).</title>
        <authorList>
            <person name="Huang C.-T."/>
            <person name="Lin Y.-C."/>
            <person name="Kuo C.-H."/>
        </authorList>
    </citation>
    <scope>NUCLEOTIDE SEQUENCE [LARGE SCALE GENOMIC DNA]</scope>
    <source>
        <strain evidence="7 8">TAUS-1</strain>
    </source>
</reference>
<feature type="transmembrane region" description="Helical" evidence="6">
    <location>
        <begin position="34"/>
        <end position="53"/>
    </location>
</feature>
<evidence type="ECO:0000256" key="5">
    <source>
        <dbReference type="ARBA" id="ARBA00023136"/>
    </source>
</evidence>
<organism evidence="7 8">
    <name type="scientific">Spiroplasma tabanidicola</name>
    <dbReference type="NCBI Taxonomy" id="324079"/>
    <lineage>
        <taxon>Bacteria</taxon>
        <taxon>Bacillati</taxon>
        <taxon>Mycoplasmatota</taxon>
        <taxon>Mollicutes</taxon>
        <taxon>Entomoplasmatales</taxon>
        <taxon>Spiroplasmataceae</taxon>
        <taxon>Spiroplasma</taxon>
    </lineage>
</organism>
<gene>
    <name evidence="7" type="primary">nupC</name>
    <name evidence="7" type="ORF">STABA_v1c04460</name>
</gene>
<dbReference type="GO" id="GO:0022857">
    <property type="term" value="F:transmembrane transporter activity"/>
    <property type="evidence" value="ECO:0007669"/>
    <property type="project" value="InterPro"/>
</dbReference>
<feature type="transmembrane region" description="Helical" evidence="6">
    <location>
        <begin position="212"/>
        <end position="229"/>
    </location>
</feature>
<dbReference type="EMBL" id="CP046276">
    <property type="protein sequence ID" value="QGS51809.1"/>
    <property type="molecule type" value="Genomic_DNA"/>
</dbReference>
<keyword evidence="3 6" id="KW-0812">Transmembrane</keyword>
<feature type="transmembrane region" description="Helical" evidence="6">
    <location>
        <begin position="6"/>
        <end position="27"/>
    </location>
</feature>
<accession>A0A6I6C8M5</accession>
<name>A0A6I6C8M5_9MOLU</name>
<feature type="transmembrane region" description="Helical" evidence="6">
    <location>
        <begin position="236"/>
        <end position="254"/>
    </location>
</feature>
<dbReference type="InterPro" id="IPR001851">
    <property type="entry name" value="ABC_transp_permease"/>
</dbReference>
<dbReference type="PANTHER" id="PTHR43370:SF1">
    <property type="entry name" value="GUANOSINE ABC TRANSPORTER PERMEASE PROTEIN NUPQ"/>
    <property type="match status" value="1"/>
</dbReference>